<dbReference type="InterPro" id="IPR051763">
    <property type="entry name" value="Copper_Homeo_Regul"/>
</dbReference>
<evidence type="ECO:0000313" key="10">
    <source>
        <dbReference type="EMBL" id="KIL70601.1"/>
    </source>
</evidence>
<dbReference type="GO" id="GO:0005634">
    <property type="term" value="C:nucleus"/>
    <property type="evidence" value="ECO:0007669"/>
    <property type="project" value="UniProtKB-SubCell"/>
</dbReference>
<dbReference type="SMART" id="SM01090">
    <property type="entry name" value="Copper-fist"/>
    <property type="match status" value="1"/>
</dbReference>
<dbReference type="STRING" id="946122.A0A0C2XM42"/>
<dbReference type="PROSITE" id="PS50073">
    <property type="entry name" value="COPPER_FIST_2"/>
    <property type="match status" value="1"/>
</dbReference>
<evidence type="ECO:0000256" key="6">
    <source>
        <dbReference type="ARBA" id="ARBA00023163"/>
    </source>
</evidence>
<dbReference type="InterPro" id="IPR001083">
    <property type="entry name" value="Cu_fist_DNA-bd_dom"/>
</dbReference>
<accession>A0A0C2XM42</accession>
<evidence type="ECO:0000256" key="1">
    <source>
        <dbReference type="ARBA" id="ARBA00004123"/>
    </source>
</evidence>
<dbReference type="SUPFAM" id="SSF57879">
    <property type="entry name" value="Zinc domain conserved in yeast copper-regulated transcription factors"/>
    <property type="match status" value="1"/>
</dbReference>
<feature type="domain" description="Copper-fist" evidence="9">
    <location>
        <begin position="1"/>
        <end position="40"/>
    </location>
</feature>
<dbReference type="GO" id="GO:0000978">
    <property type="term" value="F:RNA polymerase II cis-regulatory region sequence-specific DNA binding"/>
    <property type="evidence" value="ECO:0007669"/>
    <property type="project" value="TreeGrafter"/>
</dbReference>
<evidence type="ECO:0000256" key="5">
    <source>
        <dbReference type="ARBA" id="ARBA00023015"/>
    </source>
</evidence>
<comment type="subcellular location">
    <subcellularLocation>
        <location evidence="1">Nucleus</location>
    </subcellularLocation>
</comment>
<gene>
    <name evidence="10" type="ORF">M378DRAFT_155533</name>
</gene>
<dbReference type="GO" id="GO:0000981">
    <property type="term" value="F:DNA-binding transcription factor activity, RNA polymerase II-specific"/>
    <property type="evidence" value="ECO:0007669"/>
    <property type="project" value="TreeGrafter"/>
</dbReference>
<evidence type="ECO:0000256" key="3">
    <source>
        <dbReference type="ARBA" id="ARBA00022833"/>
    </source>
</evidence>
<dbReference type="GO" id="GO:0045944">
    <property type="term" value="P:positive regulation of transcription by RNA polymerase II"/>
    <property type="evidence" value="ECO:0007669"/>
    <property type="project" value="TreeGrafter"/>
</dbReference>
<organism evidence="10 11">
    <name type="scientific">Amanita muscaria (strain Koide BX008)</name>
    <dbReference type="NCBI Taxonomy" id="946122"/>
    <lineage>
        <taxon>Eukaryota</taxon>
        <taxon>Fungi</taxon>
        <taxon>Dikarya</taxon>
        <taxon>Basidiomycota</taxon>
        <taxon>Agaricomycotina</taxon>
        <taxon>Agaricomycetes</taxon>
        <taxon>Agaricomycetidae</taxon>
        <taxon>Agaricales</taxon>
        <taxon>Pluteineae</taxon>
        <taxon>Amanitaceae</taxon>
        <taxon>Amanita</taxon>
    </lineage>
</organism>
<keyword evidence="5" id="KW-0805">Transcription regulation</keyword>
<dbReference type="OrthoDB" id="5600085at2759"/>
<dbReference type="EMBL" id="KN818223">
    <property type="protein sequence ID" value="KIL70601.1"/>
    <property type="molecule type" value="Genomic_DNA"/>
</dbReference>
<dbReference type="HOGENOM" id="CLU_025811_1_0_1"/>
<dbReference type="InterPro" id="IPR036395">
    <property type="entry name" value="Cu_fist_DNA-bd_dom_sf"/>
</dbReference>
<sequence length="350" mass="36956">MVFVDDRKFACESCIKGHRSSSCRHANRPLFEIKRKGRPVSQCDKCRELRQSKKVHTKCICHPKSDLSVQRVALASNGTKSKRYMPIAPALPNGLKDLGEGSSTNAYHPTSPIADSPCQCGDLQCTCDVSPPPVDVPPEPKKNLNTLALAAALCCSNSKDVSVSTISTHETSGPEPGPESGPQLPPIQGSASLHSSVPEFPVIPPLQVIVSLAGSACTCGLRCSCPGCTEHRGPEYVSPNRKNCADGCGTCVDERTVSLSGLNQTQDSMSIMDRFLAHAATLPAPPRRKANGTQLDPTNITVYPNSAWESNESAVAFGLVNLPKLECCGGTCGCPDGRCGCGNACDGCCT</sequence>
<dbReference type="GO" id="GO:0006879">
    <property type="term" value="P:intracellular iron ion homeostasis"/>
    <property type="evidence" value="ECO:0007669"/>
    <property type="project" value="TreeGrafter"/>
</dbReference>
<dbReference type="PANTHER" id="PTHR28088:SF5">
    <property type="entry name" value="TRANSCRIPTIONAL ACTIVATOR HAA1-RELATED"/>
    <property type="match status" value="1"/>
</dbReference>
<dbReference type="Gene3D" id="3.90.430.10">
    <property type="entry name" value="Copper fist DNA-binding domain"/>
    <property type="match status" value="1"/>
</dbReference>
<dbReference type="GO" id="GO:0006878">
    <property type="term" value="P:intracellular copper ion homeostasis"/>
    <property type="evidence" value="ECO:0007669"/>
    <property type="project" value="TreeGrafter"/>
</dbReference>
<protein>
    <recommendedName>
        <fullName evidence="9">Copper-fist domain-containing protein</fullName>
    </recommendedName>
</protein>
<evidence type="ECO:0000256" key="7">
    <source>
        <dbReference type="ARBA" id="ARBA00023242"/>
    </source>
</evidence>
<evidence type="ECO:0000259" key="9">
    <source>
        <dbReference type="PROSITE" id="PS50073"/>
    </source>
</evidence>
<name>A0A0C2XM42_AMAMK</name>
<keyword evidence="3" id="KW-0862">Zinc</keyword>
<proteinExistence type="predicted"/>
<dbReference type="Pfam" id="PF00649">
    <property type="entry name" value="Copper-fist"/>
    <property type="match status" value="1"/>
</dbReference>
<dbReference type="Proteomes" id="UP000054549">
    <property type="component" value="Unassembled WGS sequence"/>
</dbReference>
<keyword evidence="7" id="KW-0539">Nucleus</keyword>
<feature type="region of interest" description="Disordered" evidence="8">
    <location>
        <begin position="165"/>
        <end position="194"/>
    </location>
</feature>
<feature type="compositionally biased region" description="Pro residues" evidence="8">
    <location>
        <begin position="175"/>
        <end position="185"/>
    </location>
</feature>
<dbReference type="FunFam" id="3.90.430.10:FF:000001">
    <property type="entry name" value="Copper fist DNA-binding protein"/>
    <property type="match status" value="1"/>
</dbReference>
<keyword evidence="4" id="KW-0186">Copper</keyword>
<evidence type="ECO:0000256" key="8">
    <source>
        <dbReference type="SAM" id="MobiDB-lite"/>
    </source>
</evidence>
<dbReference type="GO" id="GO:0005507">
    <property type="term" value="F:copper ion binding"/>
    <property type="evidence" value="ECO:0007669"/>
    <property type="project" value="InterPro"/>
</dbReference>
<dbReference type="SMART" id="SM00412">
    <property type="entry name" value="Cu_FIST"/>
    <property type="match status" value="1"/>
</dbReference>
<keyword evidence="2" id="KW-0479">Metal-binding</keyword>
<keyword evidence="11" id="KW-1185">Reference proteome</keyword>
<dbReference type="PANTHER" id="PTHR28088">
    <property type="entry name" value="TRANSCRIPTIONAL ACTIVATOR HAA1-RELATED"/>
    <property type="match status" value="1"/>
</dbReference>
<reference evidence="10 11" key="1">
    <citation type="submission" date="2014-04" db="EMBL/GenBank/DDBJ databases">
        <title>Evolutionary Origins and Diversification of the Mycorrhizal Mutualists.</title>
        <authorList>
            <consortium name="DOE Joint Genome Institute"/>
            <consortium name="Mycorrhizal Genomics Consortium"/>
            <person name="Kohler A."/>
            <person name="Kuo A."/>
            <person name="Nagy L.G."/>
            <person name="Floudas D."/>
            <person name="Copeland A."/>
            <person name="Barry K.W."/>
            <person name="Cichocki N."/>
            <person name="Veneault-Fourrey C."/>
            <person name="LaButti K."/>
            <person name="Lindquist E.A."/>
            <person name="Lipzen A."/>
            <person name="Lundell T."/>
            <person name="Morin E."/>
            <person name="Murat C."/>
            <person name="Riley R."/>
            <person name="Ohm R."/>
            <person name="Sun H."/>
            <person name="Tunlid A."/>
            <person name="Henrissat B."/>
            <person name="Grigoriev I.V."/>
            <person name="Hibbett D.S."/>
            <person name="Martin F."/>
        </authorList>
    </citation>
    <scope>NUCLEOTIDE SEQUENCE [LARGE SCALE GENOMIC DNA]</scope>
    <source>
        <strain evidence="10 11">Koide BX008</strain>
    </source>
</reference>
<evidence type="ECO:0000313" key="11">
    <source>
        <dbReference type="Proteomes" id="UP000054549"/>
    </source>
</evidence>
<evidence type="ECO:0000256" key="4">
    <source>
        <dbReference type="ARBA" id="ARBA00023008"/>
    </source>
</evidence>
<dbReference type="InParanoid" id="A0A0C2XM42"/>
<dbReference type="AlphaFoldDB" id="A0A0C2XM42"/>
<dbReference type="PRINTS" id="PR00617">
    <property type="entry name" value="COPPERFIST"/>
</dbReference>
<keyword evidence="6" id="KW-0804">Transcription</keyword>
<evidence type="ECO:0000256" key="2">
    <source>
        <dbReference type="ARBA" id="ARBA00022723"/>
    </source>
</evidence>